<dbReference type="PANTHER" id="PTHR24028">
    <property type="entry name" value="CADHERIN-87A"/>
    <property type="match status" value="1"/>
</dbReference>
<dbReference type="PROSITE" id="PS00232">
    <property type="entry name" value="CADHERIN_1"/>
    <property type="match status" value="1"/>
</dbReference>
<feature type="non-terminal residue" evidence="12">
    <location>
        <position position="2036"/>
    </location>
</feature>
<keyword evidence="7" id="KW-0325">Glycoprotein</keyword>
<dbReference type="InterPro" id="IPR020894">
    <property type="entry name" value="Cadherin_CS"/>
</dbReference>
<dbReference type="PRINTS" id="PR00205">
    <property type="entry name" value="CADHERIN"/>
</dbReference>
<feature type="compositionally biased region" description="Basic and acidic residues" evidence="9">
    <location>
        <begin position="1042"/>
        <end position="1061"/>
    </location>
</feature>
<feature type="domain" description="Cadherin" evidence="11">
    <location>
        <begin position="1630"/>
        <end position="1733"/>
    </location>
</feature>
<feature type="region of interest" description="Disordered" evidence="9">
    <location>
        <begin position="1040"/>
        <end position="1061"/>
    </location>
</feature>
<feature type="signal peptide" evidence="10">
    <location>
        <begin position="1"/>
        <end position="25"/>
    </location>
</feature>
<dbReference type="Pfam" id="PF00028">
    <property type="entry name" value="Cadherin"/>
    <property type="match status" value="3"/>
</dbReference>
<sequence length="2036" mass="226562">MKIETRLHLIMLIWLCILFASDTCGQMSFKQKDENEIFDVGFGKFIARADLSSFLNNDPGSMSKFGMIKNEPDGGTSDNLKKSHGINNKNGFDKQSSENDMMFVPSSERIPEKLALPVLDESLMIAAGKTTEEMVKEFRKYEKMKSASTEISQADGEIQESASQMSAFLHSVADGDAIEKLVRDSNFIHANGNSNLFEPHVQNSLNFLTLNASVFNLKMVTVTDAPTLDALDYTIGNPPDASIIWSNPQVFVKPIHIAKFHSGHEILSVKAHDTFNGSIEFICMLPEVVFCVTDLLSNDSYRLRIVYTSTANITNFSLPLTIRTRTHEGNSYKSWNASIHFVSDDLNSDDKIQFEIPSVTTQQTAEHQAEAIIGNEFHVQPNVIASEEQPVSIWNGSTIQLEKPTRKPEAPVFIFIPHFEHNSYEIYVPEGKNKDSMIVAIVYFLTHHDDIEPKFSILSEPLQWFYLGEMEKETANQGSFETTTDINVEVLTFATKGTSYSLTVTTISSVTETLMMDELTTLKFPIDSDHAITESFEDGPGIVTVTIPSLEQVDIDTSATHENWNIKETQAGLAMSTLETIGETFIEKLANVQELGTTESVVTTHDGPEFSRATVSQSGQSAEELLSFAEESLAHENFTETFQPTVYDTEAVTNTTESITEKGSGKSFFLRVKEIAKYQSESMTKASPSLVNIPLFRESFGQFSRKTSENWTNFPLKEILNKKQTMDEFESLQEHEIIPATPPESFRNDGFTRTNIDNLDAIYYNSVSSERGTFMTTEIHRNTITAGMGHSFKDNEFNENDDNFSSHGQGELPIDHKPTTTVVSSVQNGNSLFSSIPVEDGKSLQNKFGVSLIPVTTIPARRTDGNINNLYWSSQDDKYFEENFKNFAPNVKTSESIQLNYATTTESADFTIDERITNMGVDNDDIKYTDSYLSTSTGNNRYTSTHTSSVTWKNHIDHISTINNNDTTVTPSDATEIIGTDRSTDAALLQSTISLTDNIHVNSDYRMNESWNESSDEKFEIDKLQQTASDKTTIALVLHPETGSEVKGERPKEDDSAENDFRTNKVQSQETTIDVKFKTIEGGKYVLPNEFRDSDILPDFDIIITANNMDHNDVIMVSVNSSALEVIPRRMQPGKTVFLAVRDAEKLDRDLLDGSVVVKVTASQRTRPSITSSKMINIIRDESLNNEAPAFLFPEYDFHVNEGSITGQKVGQMEAEFTNHRGHGIITYQLIGPGSELFAINGGTVSVSCPTVLPCLDREQTSAYHLLAIVTDPNGLKSVPAIVKIFIDDRNDNGPILETLQNEITVSNGRLTKPFVVKIKDDDAAPHNINEITIDGTASAFISLEKARDNIYYGRLWSLPAAGIYQLIITARDPDGNIPEQKITVNTQVLNTVTKAHFKRAKYERTINTEKLFKGNSILQPELENAPSDALRFILLRNDPGWLSVNKYTGNVIVGDVPRTGIVSGKYSTSIAAVNRTDGRLITESVLVLTVINDNHVKKLFTKKLTVKSLRKVAKILYTSDSTVSRQKVEILPEHNKASITIMRDSVSAVDEQLHCIHLDKSAISNSHGIIIMHMKRLQQIRMLQFNLSSKEDANDSTKVMLFLSSEPVEIEHERKRQAQPRFGHPWRSDMNIIPIKLVENSPEGYTIISLPAYNPLNGSKIMDLRLSGEMAQHFTVDGRSGDVQVLTPFDFEAMEPESHIFDILLIAGKEPYDTVAVLRVEIIDVDDNPPKIAKFGDYNFDDLTIAENSRPGTVLFEVQISDPDHLYGKTGIFNYALTGDGAANFQVKKISDTVAVVVSPAADLDREKVEEMVVLLKVTDSGGNSDSVVGRITIIDANDNVPIFIHNEYKVEAVENWPEATVLTYVHAEDKDKGLNADLRYSLSPKNNQYFEIDPVNGVIRTKQALIGLARAHPYEFSVVANDQGIPPLSASTTVSIHVLESSSLSHAGDDTGIHIVSPSVHFTLQLDENIPANNHIYSVRAKLGGFNEQFGREIKYSITPVDNATDGGWFTIDTNSGDLFTLQELDHELQPAIT</sequence>
<dbReference type="GO" id="GO:0007156">
    <property type="term" value="P:homophilic cell adhesion via plasma membrane adhesion molecules"/>
    <property type="evidence" value="ECO:0007669"/>
    <property type="project" value="InterPro"/>
</dbReference>
<dbReference type="GO" id="GO:0005886">
    <property type="term" value="C:plasma membrane"/>
    <property type="evidence" value="ECO:0007669"/>
    <property type="project" value="InterPro"/>
</dbReference>
<dbReference type="InterPro" id="IPR050174">
    <property type="entry name" value="Protocadherin/Cadherin-CA"/>
</dbReference>
<protein>
    <recommendedName>
        <fullName evidence="11">Cadherin domain-containing protein</fullName>
    </recommendedName>
</protein>
<name>A0A498S7Z0_ACAVI</name>
<keyword evidence="13" id="KW-1185">Reference proteome</keyword>
<evidence type="ECO:0000256" key="5">
    <source>
        <dbReference type="ARBA" id="ARBA00022989"/>
    </source>
</evidence>
<evidence type="ECO:0000256" key="6">
    <source>
        <dbReference type="ARBA" id="ARBA00023136"/>
    </source>
</evidence>
<keyword evidence="4 8" id="KW-0106">Calcium</keyword>
<evidence type="ECO:0000256" key="9">
    <source>
        <dbReference type="SAM" id="MobiDB-lite"/>
    </source>
</evidence>
<keyword evidence="3" id="KW-0677">Repeat</keyword>
<dbReference type="CDD" id="cd11304">
    <property type="entry name" value="Cadherin_repeat"/>
    <property type="match status" value="5"/>
</dbReference>
<dbReference type="SMART" id="SM00112">
    <property type="entry name" value="CA"/>
    <property type="match status" value="4"/>
</dbReference>
<dbReference type="EMBL" id="UPTC01000008">
    <property type="protein sequence ID" value="VBB25312.1"/>
    <property type="molecule type" value="Genomic_DNA"/>
</dbReference>
<evidence type="ECO:0000256" key="8">
    <source>
        <dbReference type="PROSITE-ProRule" id="PRU00043"/>
    </source>
</evidence>
<keyword evidence="6" id="KW-0472">Membrane</keyword>
<evidence type="ECO:0000256" key="2">
    <source>
        <dbReference type="ARBA" id="ARBA00022692"/>
    </source>
</evidence>
<feature type="region of interest" description="Disordered" evidence="9">
    <location>
        <begin position="71"/>
        <end position="98"/>
    </location>
</feature>
<accession>A0A498S7Z0</accession>
<evidence type="ECO:0000256" key="1">
    <source>
        <dbReference type="ARBA" id="ARBA00004167"/>
    </source>
</evidence>
<dbReference type="PANTHER" id="PTHR24028:SF146">
    <property type="entry name" value="CADHERIN 96CB, ISOFORM D-RELATED"/>
    <property type="match status" value="1"/>
</dbReference>
<feature type="domain" description="Cadherin" evidence="11">
    <location>
        <begin position="1192"/>
        <end position="1297"/>
    </location>
</feature>
<comment type="subcellular location">
    <subcellularLocation>
        <location evidence="1">Membrane</location>
        <topology evidence="1">Single-pass membrane protein</topology>
    </subcellularLocation>
</comment>
<dbReference type="InterPro" id="IPR015919">
    <property type="entry name" value="Cadherin-like_sf"/>
</dbReference>
<keyword evidence="5" id="KW-1133">Transmembrane helix</keyword>
<keyword evidence="2" id="KW-0812">Transmembrane</keyword>
<keyword evidence="10" id="KW-0732">Signal</keyword>
<dbReference type="SUPFAM" id="SSF49313">
    <property type="entry name" value="Cadherin-like"/>
    <property type="match status" value="5"/>
</dbReference>
<feature type="chain" id="PRO_5019773699" description="Cadherin domain-containing protein" evidence="10">
    <location>
        <begin position="26"/>
        <end position="2036"/>
    </location>
</feature>
<dbReference type="PROSITE" id="PS50268">
    <property type="entry name" value="CADHERIN_2"/>
    <property type="match status" value="4"/>
</dbReference>
<proteinExistence type="predicted"/>
<reference evidence="12 13" key="1">
    <citation type="submission" date="2018-08" db="EMBL/GenBank/DDBJ databases">
        <authorList>
            <person name="Laetsch R D."/>
            <person name="Stevens L."/>
            <person name="Kumar S."/>
            <person name="Blaxter L. M."/>
        </authorList>
    </citation>
    <scope>NUCLEOTIDE SEQUENCE [LARGE SCALE GENOMIC DNA]</scope>
</reference>
<dbReference type="InterPro" id="IPR002126">
    <property type="entry name" value="Cadherin-like_dom"/>
</dbReference>
<evidence type="ECO:0000256" key="7">
    <source>
        <dbReference type="ARBA" id="ARBA00023180"/>
    </source>
</evidence>
<organism evidence="12 13">
    <name type="scientific">Acanthocheilonema viteae</name>
    <name type="common">Filarial nematode worm</name>
    <name type="synonym">Dipetalonema viteae</name>
    <dbReference type="NCBI Taxonomy" id="6277"/>
    <lineage>
        <taxon>Eukaryota</taxon>
        <taxon>Metazoa</taxon>
        <taxon>Ecdysozoa</taxon>
        <taxon>Nematoda</taxon>
        <taxon>Chromadorea</taxon>
        <taxon>Rhabditida</taxon>
        <taxon>Spirurina</taxon>
        <taxon>Spiruromorpha</taxon>
        <taxon>Filarioidea</taxon>
        <taxon>Onchocercidae</taxon>
        <taxon>Acanthocheilonema</taxon>
    </lineage>
</organism>
<feature type="domain" description="Cadherin" evidence="11">
    <location>
        <begin position="1738"/>
        <end position="1845"/>
    </location>
</feature>
<dbReference type="GO" id="GO:0005509">
    <property type="term" value="F:calcium ion binding"/>
    <property type="evidence" value="ECO:0007669"/>
    <property type="project" value="UniProtKB-UniRule"/>
</dbReference>
<evidence type="ECO:0000256" key="10">
    <source>
        <dbReference type="SAM" id="SignalP"/>
    </source>
</evidence>
<evidence type="ECO:0000259" key="11">
    <source>
        <dbReference type="PROSITE" id="PS50268"/>
    </source>
</evidence>
<feature type="domain" description="Cadherin" evidence="11">
    <location>
        <begin position="1846"/>
        <end position="1962"/>
    </location>
</feature>
<dbReference type="Gene3D" id="2.60.40.60">
    <property type="entry name" value="Cadherins"/>
    <property type="match status" value="5"/>
</dbReference>
<gene>
    <name evidence="12" type="ORF">NAV_LOCUS142</name>
</gene>
<evidence type="ECO:0000256" key="4">
    <source>
        <dbReference type="ARBA" id="ARBA00022837"/>
    </source>
</evidence>
<evidence type="ECO:0000256" key="3">
    <source>
        <dbReference type="ARBA" id="ARBA00022737"/>
    </source>
</evidence>
<dbReference type="STRING" id="6277.A0A498S7Z0"/>
<dbReference type="FunFam" id="2.60.40.60:FF:000021">
    <property type="entry name" value="FAT atypical cadherin 1"/>
    <property type="match status" value="1"/>
</dbReference>
<evidence type="ECO:0000313" key="13">
    <source>
        <dbReference type="Proteomes" id="UP000276991"/>
    </source>
</evidence>
<dbReference type="OrthoDB" id="6252479at2759"/>
<dbReference type="Proteomes" id="UP000276991">
    <property type="component" value="Unassembled WGS sequence"/>
</dbReference>
<evidence type="ECO:0000313" key="12">
    <source>
        <dbReference type="EMBL" id="VBB25312.1"/>
    </source>
</evidence>